<dbReference type="STRING" id="1871111.GCA_001704615_01552"/>
<dbReference type="PROSITE" id="PS51186">
    <property type="entry name" value="GNAT"/>
    <property type="match status" value="1"/>
</dbReference>
<dbReference type="CDD" id="cd04301">
    <property type="entry name" value="NAT_SF"/>
    <property type="match status" value="1"/>
</dbReference>
<feature type="domain" description="N-acetyltransferase" evidence="3">
    <location>
        <begin position="6"/>
        <end position="174"/>
    </location>
</feature>
<name>A0A2S2FHX8_9GAMM</name>
<dbReference type="SUPFAM" id="SSF55729">
    <property type="entry name" value="Acyl-CoA N-acyltransferases (Nat)"/>
    <property type="match status" value="1"/>
</dbReference>
<dbReference type="PANTHER" id="PTHR43877">
    <property type="entry name" value="AMINOALKYLPHOSPHONATE N-ACETYLTRANSFERASE-RELATED-RELATED"/>
    <property type="match status" value="1"/>
</dbReference>
<keyword evidence="2" id="KW-0012">Acyltransferase</keyword>
<organism evidence="4 5">
    <name type="scientific">Acinetobacter defluvii</name>
    <dbReference type="NCBI Taxonomy" id="1871111"/>
    <lineage>
        <taxon>Bacteria</taxon>
        <taxon>Pseudomonadati</taxon>
        <taxon>Pseudomonadota</taxon>
        <taxon>Gammaproteobacteria</taxon>
        <taxon>Moraxellales</taxon>
        <taxon>Moraxellaceae</taxon>
        <taxon>Acinetobacter</taxon>
    </lineage>
</organism>
<dbReference type="Proteomes" id="UP000245977">
    <property type="component" value="Chromosome"/>
</dbReference>
<dbReference type="AlphaFoldDB" id="A0A2S2FHX8"/>
<dbReference type="KEGG" id="adv:DJ533_11320"/>
<protein>
    <submittedName>
        <fullName evidence="4">GNAT family N-acetyltransferase</fullName>
    </submittedName>
</protein>
<dbReference type="Pfam" id="PF00583">
    <property type="entry name" value="Acetyltransf_1"/>
    <property type="match status" value="1"/>
</dbReference>
<sequence>MPHLLLNYRLALINDIPQLIALINSAYRQKNKNTWTTEADLVAGERISQNQLEQLLENNNFYLIVAEHEHQIVACIGLTFNDFAVEIGTFATAPDWQNQGLGKLVLDYAEKYATSVQSDLKTYVMWVLNVRTELIAFYERRGYIHTGVEEDYPLDANVGIPIVKLNLLEMRKVI</sequence>
<evidence type="ECO:0000256" key="2">
    <source>
        <dbReference type="ARBA" id="ARBA00023315"/>
    </source>
</evidence>
<evidence type="ECO:0000259" key="3">
    <source>
        <dbReference type="PROSITE" id="PS51186"/>
    </source>
</evidence>
<dbReference type="GO" id="GO:0016747">
    <property type="term" value="F:acyltransferase activity, transferring groups other than amino-acyl groups"/>
    <property type="evidence" value="ECO:0007669"/>
    <property type="project" value="InterPro"/>
</dbReference>
<dbReference type="Gene3D" id="3.40.630.30">
    <property type="match status" value="1"/>
</dbReference>
<dbReference type="InterPro" id="IPR050832">
    <property type="entry name" value="Bact_Acetyltransf"/>
</dbReference>
<proteinExistence type="predicted"/>
<dbReference type="OrthoDB" id="119501at2"/>
<keyword evidence="5" id="KW-1185">Reference proteome</keyword>
<gene>
    <name evidence="4" type="ORF">DJ533_11320</name>
</gene>
<dbReference type="InterPro" id="IPR000182">
    <property type="entry name" value="GNAT_dom"/>
</dbReference>
<dbReference type="PANTHER" id="PTHR43877:SF2">
    <property type="entry name" value="AMINOALKYLPHOSPHONATE N-ACETYLTRANSFERASE-RELATED"/>
    <property type="match status" value="1"/>
</dbReference>
<dbReference type="EMBL" id="CP029397">
    <property type="protein sequence ID" value="AWL30509.1"/>
    <property type="molecule type" value="Genomic_DNA"/>
</dbReference>
<dbReference type="InterPro" id="IPR016181">
    <property type="entry name" value="Acyl_CoA_acyltransferase"/>
</dbReference>
<keyword evidence="1" id="KW-0808">Transferase</keyword>
<accession>A0A2S2FHX8</accession>
<evidence type="ECO:0000256" key="1">
    <source>
        <dbReference type="ARBA" id="ARBA00022679"/>
    </source>
</evidence>
<dbReference type="RefSeq" id="WP_065993076.1">
    <property type="nucleotide sequence ID" value="NZ_CP029397.2"/>
</dbReference>
<reference evidence="4" key="1">
    <citation type="submission" date="2019-08" db="EMBL/GenBank/DDBJ databases">
        <title>The complete genome of Acinetobacter defluvii strain WCHAD010030.</title>
        <authorList>
            <person name="Hu Y."/>
            <person name="Qin J."/>
            <person name="Feng Y."/>
            <person name="Zong Z."/>
        </authorList>
    </citation>
    <scope>NUCLEOTIDE SEQUENCE</scope>
    <source>
        <strain evidence="4">WCHA30</strain>
    </source>
</reference>
<evidence type="ECO:0000313" key="4">
    <source>
        <dbReference type="EMBL" id="AWL30509.1"/>
    </source>
</evidence>
<evidence type="ECO:0000313" key="5">
    <source>
        <dbReference type="Proteomes" id="UP000245977"/>
    </source>
</evidence>